<dbReference type="GO" id="GO:0005576">
    <property type="term" value="C:extracellular region"/>
    <property type="evidence" value="ECO:0007669"/>
    <property type="project" value="UniProtKB-SubCell"/>
</dbReference>
<dbReference type="RefSeq" id="WP_094157032.1">
    <property type="nucleotide sequence ID" value="NZ_CP020028.1"/>
</dbReference>
<dbReference type="PANTHER" id="PTHR47635">
    <property type="entry name" value="CUB DOMAIN-CONTAINING PROTEIN"/>
    <property type="match status" value="1"/>
</dbReference>
<keyword evidence="2" id="KW-0964">Secreted</keyword>
<sequence length="1334" mass="148898">MFSKRGLILSLHASLADQGLEFGSNSKPTSQWHDLSGKGNHGILNGFQFTKNDGWVGKNTPIQPYALFFNGTSQYIQCTGADTSKPITSVTFEVWIYYIGGNVILSSGGQLDNTEGNDTQGISVKFNPAGELEFQIATSTRKAYANLGRLPRNQWYHIVGAYDEITGNLSTFLNGAPQGNVQAEFAEHSEGPNGLFIGKQSTKDSQGFRGYIPVVRLYNVALTMDEIVENYMAGYLLGISHSDMRIHASVPERQNLTASLQVGISSGAQGKQTIIPADMADMSSHIVVRRPIDVVSNMHINTHVSVTSHYAIHPVDQDDIQSAIEVKTADNLAAVLGVSASGKTKVKARYDVLPVDYSDVQGRMAVTVSDNLTAMLSVNSTATAIVRYDVKRHIPDDLRSSLIVVQQGLPSWISVEVNTILAAQYQIHAVQEQNFKAVIKVKQPNDIVGSLIVNFQARGNGKYQVRRIESVNLSSNLQIKSIDQVHSSLSVQTHTHLVVKYGIEPLGDGDLTSLLTVPHISKLHSSIQIGTHTRIMGHYHIHKSHVTDLDSSLQIKKTENLLSFLSVSSCTQSTGRYRITSRSYDDLPSAMTVREVSNMASSIGVAPYTWMKGRYDVIEPPAYTTSIYANKDAFVRESQPRLNYGVEEQMYVGYSASAQERYRAYVGFDLNTASIPEKNTTIKSAALKVYFDGRNVPLKGIQLIEASKEWSEYGVTWQNQPFPFGFSNPDSTYNGINIVQDVGGDSGYISFDVTDSIRAWYEGKRANFGYIFKALDEFEHGSIRFFTKEQKSYRPILVISYYDTRIYSLGRNSVEGALTTCVSKESQLKGSLRIKQSYGATVWKGSLFVHNQREILADITVTVPNVNGKVSVRRKDNHSLEAQLVVAVAREHSIDSALWVSRKIIPSNMYVFYRENMASRLSVARWAAPFPELPATILVNRKETLGSIRVRRTAHQDITSGMELSIPNILGSLTVFQGAVKKSSISVRRSREADLMVEGHILHRQNMPADMNVHNPDFYGRLQIVFSSQLMSNLSIRTRAHSGLPSTVTIPHYTSLRSCIAIWPKKDVPSSLTVLSGNLWASISIPYHQRMDMQSRITVRVKLISDLEIAVGVRSGNLGSNIKVQVDSYTDQPSHLRIRRSHLDNILSELYVKTWEKSELKGRISARKSRESDRWFRISVRLSDQQDWDSELSVRIVEHHDLNSEVGIRRDAAYDQFSHVTIRHSEQTELPADLGIREHSHITGYLTVRRTAQKSLQSGMNVWEKSVVAGSVVIRQYRQNDLHGSMDIWKRSIMKGHISVWQKSLLSGAIQIQVYDDVASSIEVATEYGYCYIM</sequence>
<keyword evidence="3" id="KW-0732">Signal</keyword>
<dbReference type="SUPFAM" id="SSF49899">
    <property type="entry name" value="Concanavalin A-like lectins/glucanases"/>
    <property type="match status" value="1"/>
</dbReference>
<comment type="subcellular location">
    <subcellularLocation>
        <location evidence="1">Secreted</location>
    </subcellularLocation>
</comment>
<gene>
    <name evidence="6" type="ORF">B4V02_18280</name>
</gene>
<evidence type="ECO:0000256" key="4">
    <source>
        <dbReference type="ARBA" id="ARBA00023157"/>
    </source>
</evidence>
<dbReference type="Pfam" id="PF13385">
    <property type="entry name" value="Laminin_G_3"/>
    <property type="match status" value="1"/>
</dbReference>
<evidence type="ECO:0000256" key="3">
    <source>
        <dbReference type="ARBA" id="ARBA00022729"/>
    </source>
</evidence>
<dbReference type="KEGG" id="pkb:B4V02_18280"/>
<accession>A0A222WV49</accession>
<reference evidence="6 7" key="1">
    <citation type="submission" date="2017-03" db="EMBL/GenBank/DDBJ databases">
        <title>Complete genome sequence of Paenibacillus Kribbensis producing bioflocculants.</title>
        <authorList>
            <person name="Lee H.-G."/>
            <person name="Oh H.-M."/>
        </authorList>
    </citation>
    <scope>NUCLEOTIDE SEQUENCE [LARGE SCALE GENOMIC DNA]</scope>
    <source>
        <strain evidence="6 7">AM49</strain>
    </source>
</reference>
<keyword evidence="4" id="KW-1015">Disulfide bond</keyword>
<name>A0A222WV49_9BACL</name>
<evidence type="ECO:0000313" key="6">
    <source>
        <dbReference type="EMBL" id="ASR49986.1"/>
    </source>
</evidence>
<feature type="domain" description="LamG-like jellyroll fold" evidence="5">
    <location>
        <begin position="88"/>
        <end position="225"/>
    </location>
</feature>
<dbReference type="Proteomes" id="UP000214666">
    <property type="component" value="Chromosome"/>
</dbReference>
<protein>
    <recommendedName>
        <fullName evidence="5">LamG-like jellyroll fold domain-containing protein</fullName>
    </recommendedName>
</protein>
<evidence type="ECO:0000256" key="2">
    <source>
        <dbReference type="ARBA" id="ARBA00022525"/>
    </source>
</evidence>
<dbReference type="OrthoDB" id="2476528at2"/>
<evidence type="ECO:0000256" key="1">
    <source>
        <dbReference type="ARBA" id="ARBA00004613"/>
    </source>
</evidence>
<dbReference type="InterPro" id="IPR013320">
    <property type="entry name" value="ConA-like_dom_sf"/>
</dbReference>
<dbReference type="InterPro" id="IPR055372">
    <property type="entry name" value="CBM96"/>
</dbReference>
<dbReference type="InterPro" id="IPR006558">
    <property type="entry name" value="LamG-like"/>
</dbReference>
<evidence type="ECO:0000259" key="5">
    <source>
        <dbReference type="SMART" id="SM00560"/>
    </source>
</evidence>
<proteinExistence type="predicted"/>
<evidence type="ECO:0000313" key="7">
    <source>
        <dbReference type="Proteomes" id="UP000214666"/>
    </source>
</evidence>
<dbReference type="PANTHER" id="PTHR47635:SF2">
    <property type="entry name" value="LAMG-LIKE JELLYROLL FOLD DOMAIN-CONTAINING PROTEIN"/>
    <property type="match status" value="1"/>
</dbReference>
<dbReference type="Gene3D" id="2.60.120.200">
    <property type="match status" value="1"/>
</dbReference>
<dbReference type="Pfam" id="PF24517">
    <property type="entry name" value="CBM96"/>
    <property type="match status" value="1"/>
</dbReference>
<dbReference type="STRING" id="172713.GCA_001705305_03774"/>
<dbReference type="SMART" id="SM00560">
    <property type="entry name" value="LamGL"/>
    <property type="match status" value="1"/>
</dbReference>
<dbReference type="NCBIfam" id="NF033679">
    <property type="entry name" value="DNRLRE_dom"/>
    <property type="match status" value="1"/>
</dbReference>
<organism evidence="6 7">
    <name type="scientific">Paenibacillus kribbensis</name>
    <dbReference type="NCBI Taxonomy" id="172713"/>
    <lineage>
        <taxon>Bacteria</taxon>
        <taxon>Bacillati</taxon>
        <taxon>Bacillota</taxon>
        <taxon>Bacilli</taxon>
        <taxon>Bacillales</taxon>
        <taxon>Paenibacillaceae</taxon>
        <taxon>Paenibacillus</taxon>
    </lineage>
</organism>
<keyword evidence="7" id="KW-1185">Reference proteome</keyword>
<dbReference type="EMBL" id="CP020028">
    <property type="protein sequence ID" value="ASR49986.1"/>
    <property type="molecule type" value="Genomic_DNA"/>
</dbReference>